<dbReference type="AlphaFoldDB" id="A0A2N3KY17"/>
<name>A0A2N3KY17_9PROT</name>
<accession>A0A2N3KY17</accession>
<gene>
    <name evidence="1" type="ORF">COO20_04330</name>
</gene>
<proteinExistence type="predicted"/>
<organism evidence="1 2">
    <name type="scientific">Thalassospira marina</name>
    <dbReference type="NCBI Taxonomy" id="2048283"/>
    <lineage>
        <taxon>Bacteria</taxon>
        <taxon>Pseudomonadati</taxon>
        <taxon>Pseudomonadota</taxon>
        <taxon>Alphaproteobacteria</taxon>
        <taxon>Rhodospirillales</taxon>
        <taxon>Thalassospiraceae</taxon>
        <taxon>Thalassospira</taxon>
    </lineage>
</organism>
<dbReference type="OrthoDB" id="7223544at2"/>
<dbReference type="EMBL" id="NWTK01000002">
    <property type="protein sequence ID" value="PKR55403.1"/>
    <property type="molecule type" value="Genomic_DNA"/>
</dbReference>
<dbReference type="Proteomes" id="UP000233597">
    <property type="component" value="Unassembled WGS sequence"/>
</dbReference>
<evidence type="ECO:0000313" key="2">
    <source>
        <dbReference type="Proteomes" id="UP000233597"/>
    </source>
</evidence>
<sequence length="491" mass="52719">MTQITLPAPIGGWNARDDISQIRPDQAIVLENWFPGEQAVTTRPGHTLYAEISGTVESLVTFNYDTTEHLLAGNGGAILKIDQGATTELKTGFTNNRWNAETISGYAVLFNGADTPQKYDGSSITDNTITGSGLSASELIYPWKFKSRLFAVQKNSTSAWYLATNAIAGTASELDFSSLAEGYLVAGGTWTRDGGAGADDFCVFLFSEGDVLIYQGDNPSNASSWALVGAFKIGRPLGDRPLTSFGGELLVITIDGLVPLSSMLPSGRSNSQAVLTDIVSGAWKARARSYKDQNGWQAMIYPLAQMGIINVPIGSARYEQFVINTSTGAWCRFTGINATCWALHRDNAFFSATGGVYRFDNGVSDNGMTITGLYAAPFLNHAPTGQKKAYKMVRPLMSSAGNIPVYIGFDTDYAAKTSYYEPTAVETGGGAEWDTSAWDADEWAGAQAPQQQWRNVAGIGVSGSIRMKTITRLNQVSLHGIDLIYVPGNGL</sequence>
<evidence type="ECO:0000313" key="1">
    <source>
        <dbReference type="EMBL" id="PKR55403.1"/>
    </source>
</evidence>
<reference evidence="1 2" key="1">
    <citation type="submission" date="2017-09" db="EMBL/GenBank/DDBJ databases">
        <title>Biodiversity and function of Thalassospira species in the particle-attached aromatic-hydrocarbon-degrading consortia from the surface seawater of the South China Sea.</title>
        <authorList>
            <person name="Dong C."/>
            <person name="Liu R."/>
            <person name="Shao Z."/>
        </authorList>
    </citation>
    <scope>NUCLEOTIDE SEQUENCE [LARGE SCALE GENOMIC DNA]</scope>
    <source>
        <strain evidence="1 2">CSC1P2</strain>
    </source>
</reference>
<comment type="caution">
    <text evidence="1">The sequence shown here is derived from an EMBL/GenBank/DDBJ whole genome shotgun (WGS) entry which is preliminary data.</text>
</comment>
<protein>
    <submittedName>
        <fullName evidence="1">Uncharacterized protein</fullName>
    </submittedName>
</protein>
<dbReference type="RefSeq" id="WP_101264452.1">
    <property type="nucleotide sequence ID" value="NZ_NWTK01000002.1"/>
</dbReference>